<dbReference type="AlphaFoldDB" id="A0A269TLF9"/>
<reference evidence="4" key="1">
    <citation type="submission" date="2017-08" db="EMBL/GenBank/DDBJ databases">
        <authorList>
            <person name="Alvarez-Ponce D."/>
            <person name="Weitzman C.L."/>
            <person name="Tillett R.L."/>
            <person name="Sandmeier F.C."/>
            <person name="Tracy C.R."/>
        </authorList>
    </citation>
    <scope>NUCLEOTIDE SEQUENCE [LARGE SCALE GENOMIC DNA]</scope>
    <source>
        <strain evidence="4">723</strain>
    </source>
</reference>
<evidence type="ECO:0000256" key="1">
    <source>
        <dbReference type="ARBA" id="ARBA00007665"/>
    </source>
</evidence>
<proteinExistence type="inferred from homology"/>
<sequence>MREIVIKKSRFLAYSFSLEDKNQIDFYLNNLKKEHKKAIHFVYAYKADNGAGFSDDGEPKNSAGKPLFRIIELKNLTNILIVVVRYWGGSKLGIGPLTRAYTKAAAALFN</sequence>
<dbReference type="InterPro" id="IPR020568">
    <property type="entry name" value="Ribosomal_Su5_D2-typ_SF"/>
</dbReference>
<dbReference type="Proteomes" id="UP000216943">
    <property type="component" value="Unassembled WGS sequence"/>
</dbReference>
<dbReference type="Gene3D" id="3.30.230.30">
    <property type="entry name" value="Impact, N-terminal domain"/>
    <property type="match status" value="1"/>
</dbReference>
<dbReference type="PANTHER" id="PTHR16301:SF20">
    <property type="entry name" value="IMPACT FAMILY MEMBER YIGZ"/>
    <property type="match status" value="1"/>
</dbReference>
<name>A0A269TLF9_9BACT</name>
<feature type="domain" description="Impact N-terminal" evidence="2">
    <location>
        <begin position="7"/>
        <end position="107"/>
    </location>
</feature>
<organism evidence="3 4">
    <name type="scientific">Mycoplasmopsis agassizii</name>
    <dbReference type="NCBI Taxonomy" id="33922"/>
    <lineage>
        <taxon>Bacteria</taxon>
        <taxon>Bacillati</taxon>
        <taxon>Mycoplasmatota</taxon>
        <taxon>Mycoplasmoidales</taxon>
        <taxon>Metamycoplasmataceae</taxon>
        <taxon>Mycoplasmopsis</taxon>
    </lineage>
</organism>
<evidence type="ECO:0000259" key="2">
    <source>
        <dbReference type="Pfam" id="PF01205"/>
    </source>
</evidence>
<dbReference type="SUPFAM" id="SSF54211">
    <property type="entry name" value="Ribosomal protein S5 domain 2-like"/>
    <property type="match status" value="1"/>
</dbReference>
<gene>
    <name evidence="3" type="ORF">CJJ23_01500</name>
</gene>
<dbReference type="RefSeq" id="WP_095334617.1">
    <property type="nucleotide sequence ID" value="NZ_NQNY01000003.1"/>
</dbReference>
<dbReference type="Pfam" id="PF01205">
    <property type="entry name" value="Impact_N"/>
    <property type="match status" value="1"/>
</dbReference>
<accession>A0A269TLF9</accession>
<dbReference type="OrthoDB" id="9813771at2"/>
<evidence type="ECO:0000313" key="4">
    <source>
        <dbReference type="Proteomes" id="UP000216943"/>
    </source>
</evidence>
<dbReference type="InterPro" id="IPR023582">
    <property type="entry name" value="Impact"/>
</dbReference>
<protein>
    <recommendedName>
        <fullName evidence="2">Impact N-terminal domain-containing protein</fullName>
    </recommendedName>
</protein>
<dbReference type="EMBL" id="NQNY01000003">
    <property type="protein sequence ID" value="PAK21605.1"/>
    <property type="molecule type" value="Genomic_DNA"/>
</dbReference>
<evidence type="ECO:0000313" key="3">
    <source>
        <dbReference type="EMBL" id="PAK21605.1"/>
    </source>
</evidence>
<dbReference type="GO" id="GO:0006446">
    <property type="term" value="P:regulation of translational initiation"/>
    <property type="evidence" value="ECO:0007669"/>
    <property type="project" value="TreeGrafter"/>
</dbReference>
<dbReference type="GO" id="GO:0005737">
    <property type="term" value="C:cytoplasm"/>
    <property type="evidence" value="ECO:0007669"/>
    <property type="project" value="TreeGrafter"/>
</dbReference>
<dbReference type="InterPro" id="IPR036956">
    <property type="entry name" value="Impact_N_sf"/>
</dbReference>
<dbReference type="PANTHER" id="PTHR16301">
    <property type="entry name" value="IMPACT-RELATED"/>
    <property type="match status" value="1"/>
</dbReference>
<dbReference type="InterPro" id="IPR001498">
    <property type="entry name" value="Impact_N"/>
</dbReference>
<comment type="caution">
    <text evidence="3">The sequence shown here is derived from an EMBL/GenBank/DDBJ whole genome shotgun (WGS) entry which is preliminary data.</text>
</comment>
<comment type="similarity">
    <text evidence="1">Belongs to the IMPACT family.</text>
</comment>